<evidence type="ECO:0000313" key="3">
    <source>
        <dbReference type="EMBL" id="KAG1800613.1"/>
    </source>
</evidence>
<keyword evidence="1" id="KW-0472">Membrane</keyword>
<evidence type="ECO:0000313" key="4">
    <source>
        <dbReference type="Proteomes" id="UP000807769"/>
    </source>
</evidence>
<feature type="transmembrane region" description="Helical" evidence="1">
    <location>
        <begin position="203"/>
        <end position="228"/>
    </location>
</feature>
<feature type="transmembrane region" description="Helical" evidence="1">
    <location>
        <begin position="56"/>
        <end position="77"/>
    </location>
</feature>
<dbReference type="Proteomes" id="UP000807769">
    <property type="component" value="Unassembled WGS sequence"/>
</dbReference>
<comment type="caution">
    <text evidence="3">The sequence shown here is derived from an EMBL/GenBank/DDBJ whole genome shotgun (WGS) entry which is preliminary data.</text>
</comment>
<feature type="transmembrane region" description="Helical" evidence="1">
    <location>
        <begin position="22"/>
        <end position="44"/>
    </location>
</feature>
<feature type="transmembrane region" description="Helical" evidence="1">
    <location>
        <begin position="240"/>
        <end position="263"/>
    </location>
</feature>
<dbReference type="PANTHER" id="PTHR40465:SF1">
    <property type="entry name" value="DUF6534 DOMAIN-CONTAINING PROTEIN"/>
    <property type="match status" value="1"/>
</dbReference>
<feature type="domain" description="DUF6534" evidence="2">
    <location>
        <begin position="175"/>
        <end position="260"/>
    </location>
</feature>
<sequence length="318" mass="35488">MSDSPIPCVPIATNLDTSYGPLLGSIWLACMFYGANCLQIFVYFINYPKDRMALKIMVISIWLFDTVHLILGCIGIWQYLISKYGNYVFLSGTHPPLFIAFVFSGMVSTISQLFFTFRIWHLSSGHWVFPAFLIPAALSQLVLCCFYTFKGLANSTVQNLDDLTKYATAVNALAAGTDTIIAIIMCTLLVRSRAGFNKRTDAMLARLIILSVNCGLWTGTFALAISIMNTAMPDNLVYTWLQFSLSPLYCNTVLGCLNARGFVRNGIQTDQMYTSFHLGSAFGRKPQHPLNVTVETRRTVDNESIDSQVRYSSAYLIL</sequence>
<evidence type="ECO:0000256" key="1">
    <source>
        <dbReference type="SAM" id="Phobius"/>
    </source>
</evidence>
<protein>
    <recommendedName>
        <fullName evidence="2">DUF6534 domain-containing protein</fullName>
    </recommendedName>
</protein>
<keyword evidence="1" id="KW-1133">Transmembrane helix</keyword>
<gene>
    <name evidence="3" type="ORF">BJ212DRAFT_109749</name>
</gene>
<feature type="transmembrane region" description="Helical" evidence="1">
    <location>
        <begin position="169"/>
        <end position="191"/>
    </location>
</feature>
<name>A0A9P7DQD7_9AGAM</name>
<feature type="transmembrane region" description="Helical" evidence="1">
    <location>
        <begin position="97"/>
        <end position="115"/>
    </location>
</feature>
<dbReference type="OrthoDB" id="2677454at2759"/>
<dbReference type="RefSeq" id="XP_041185925.1">
    <property type="nucleotide sequence ID" value="XM_041329015.1"/>
</dbReference>
<reference evidence="3" key="1">
    <citation type="journal article" date="2020" name="New Phytol.">
        <title>Comparative genomics reveals dynamic genome evolution in host specialist ectomycorrhizal fungi.</title>
        <authorList>
            <person name="Lofgren L.A."/>
            <person name="Nguyen N.H."/>
            <person name="Vilgalys R."/>
            <person name="Ruytinx J."/>
            <person name="Liao H.L."/>
            <person name="Branco S."/>
            <person name="Kuo A."/>
            <person name="LaButti K."/>
            <person name="Lipzen A."/>
            <person name="Andreopoulos W."/>
            <person name="Pangilinan J."/>
            <person name="Riley R."/>
            <person name="Hundley H."/>
            <person name="Na H."/>
            <person name="Barry K."/>
            <person name="Grigoriev I.V."/>
            <person name="Stajich J.E."/>
            <person name="Kennedy P.G."/>
        </authorList>
    </citation>
    <scope>NUCLEOTIDE SEQUENCE</scope>
    <source>
        <strain evidence="3">MN1</strain>
    </source>
</reference>
<dbReference type="InterPro" id="IPR045339">
    <property type="entry name" value="DUF6534"/>
</dbReference>
<keyword evidence="1" id="KW-0812">Transmembrane</keyword>
<dbReference type="GeneID" id="64623032"/>
<proteinExistence type="predicted"/>
<dbReference type="Pfam" id="PF20152">
    <property type="entry name" value="DUF6534"/>
    <property type="match status" value="1"/>
</dbReference>
<dbReference type="EMBL" id="JABBWG010000111">
    <property type="protein sequence ID" value="KAG1800613.1"/>
    <property type="molecule type" value="Genomic_DNA"/>
</dbReference>
<keyword evidence="4" id="KW-1185">Reference proteome</keyword>
<dbReference type="AlphaFoldDB" id="A0A9P7DQD7"/>
<dbReference type="PANTHER" id="PTHR40465">
    <property type="entry name" value="CHROMOSOME 1, WHOLE GENOME SHOTGUN SEQUENCE"/>
    <property type="match status" value="1"/>
</dbReference>
<accession>A0A9P7DQD7</accession>
<feature type="transmembrane region" description="Helical" evidence="1">
    <location>
        <begin position="127"/>
        <end position="149"/>
    </location>
</feature>
<evidence type="ECO:0000259" key="2">
    <source>
        <dbReference type="Pfam" id="PF20152"/>
    </source>
</evidence>
<organism evidence="3 4">
    <name type="scientific">Suillus subaureus</name>
    <dbReference type="NCBI Taxonomy" id="48587"/>
    <lineage>
        <taxon>Eukaryota</taxon>
        <taxon>Fungi</taxon>
        <taxon>Dikarya</taxon>
        <taxon>Basidiomycota</taxon>
        <taxon>Agaricomycotina</taxon>
        <taxon>Agaricomycetes</taxon>
        <taxon>Agaricomycetidae</taxon>
        <taxon>Boletales</taxon>
        <taxon>Suillineae</taxon>
        <taxon>Suillaceae</taxon>
        <taxon>Suillus</taxon>
    </lineage>
</organism>